<protein>
    <recommendedName>
        <fullName evidence="7">FAD-binding domain-containing protein</fullName>
    </recommendedName>
</protein>
<evidence type="ECO:0000313" key="8">
    <source>
        <dbReference type="EMBL" id="KJZ75449.1"/>
    </source>
</evidence>
<evidence type="ECO:0000256" key="2">
    <source>
        <dbReference type="ARBA" id="ARBA00007992"/>
    </source>
</evidence>
<dbReference type="Proteomes" id="UP000054481">
    <property type="component" value="Unassembled WGS sequence"/>
</dbReference>
<proteinExistence type="inferred from homology"/>
<sequence>MRPRFHVIVVGGGPVGLTTAHALSLAGIDFTVLEQRSDIAPDSGASIILGPDSLRIMQQLGLLQQLEPIGFPLRRNTGVLVDGRIFKDSTGFEFMRDQCGTAPQIFHRAELVTILYQSLPDDAKFRVLRNKEVVSIESNEDGVSITCKDGSCYAGTIVIGTDGTHSRTRHMMRHLALKANPGASWDPEGPFMASYKCMWCSFPRVSESGRSYETQHKDRSITYISGRNRGWIFVYEKLPESVEERQRFTEKDLMQFATSVYDYSIAEDLTVKDVFEDRLTAGIANLEEGIAQNWSWGRIVLAGDACHKFTPNAGYGLNDGIQDIVVLVNKLRQLIVQHGISPTLPDLSSLFQEYHRERRQKIEEDASESAHTTRLQAWANPLYYFVSRYVLSVSLVEKVLAKLFISRGLKDSHILDFVPADEPYKGTMTWKHPLTG</sequence>
<comment type="cofactor">
    <cofactor evidence="1">
        <name>FAD</name>
        <dbReference type="ChEBI" id="CHEBI:57692"/>
    </cofactor>
</comment>
<gene>
    <name evidence="8" type="ORF">HIM_05145</name>
</gene>
<keyword evidence="3" id="KW-0285">Flavoprotein</keyword>
<dbReference type="Gene3D" id="3.50.50.60">
    <property type="entry name" value="FAD/NAD(P)-binding domain"/>
    <property type="match status" value="1"/>
</dbReference>
<name>A0A0F8A5J7_9HYPO</name>
<dbReference type="PRINTS" id="PR00420">
    <property type="entry name" value="RNGMNOXGNASE"/>
</dbReference>
<dbReference type="Pfam" id="PF01494">
    <property type="entry name" value="FAD_binding_3"/>
    <property type="match status" value="1"/>
</dbReference>
<dbReference type="PANTHER" id="PTHR47356">
    <property type="entry name" value="FAD-DEPENDENT MONOOXYGENASE ASQG-RELATED"/>
    <property type="match status" value="1"/>
</dbReference>
<dbReference type="InterPro" id="IPR036188">
    <property type="entry name" value="FAD/NAD-bd_sf"/>
</dbReference>
<evidence type="ECO:0000256" key="4">
    <source>
        <dbReference type="ARBA" id="ARBA00022827"/>
    </source>
</evidence>
<keyword evidence="5" id="KW-0560">Oxidoreductase</keyword>
<evidence type="ECO:0000256" key="5">
    <source>
        <dbReference type="ARBA" id="ARBA00023002"/>
    </source>
</evidence>
<dbReference type="GO" id="GO:0071949">
    <property type="term" value="F:FAD binding"/>
    <property type="evidence" value="ECO:0007669"/>
    <property type="project" value="InterPro"/>
</dbReference>
<dbReference type="InterPro" id="IPR050562">
    <property type="entry name" value="FAD_mOase_fung"/>
</dbReference>
<reference evidence="8 9" key="1">
    <citation type="journal article" date="2014" name="Genome Biol. Evol.">
        <title>Comparative genomics and transcriptomics analyses reveal divergent lifestyle features of nematode endoparasitic fungus Hirsutella minnesotensis.</title>
        <authorList>
            <person name="Lai Y."/>
            <person name="Liu K."/>
            <person name="Zhang X."/>
            <person name="Zhang X."/>
            <person name="Li K."/>
            <person name="Wang N."/>
            <person name="Shu C."/>
            <person name="Wu Y."/>
            <person name="Wang C."/>
            <person name="Bushley K.E."/>
            <person name="Xiang M."/>
            <person name="Liu X."/>
        </authorList>
    </citation>
    <scope>NUCLEOTIDE SEQUENCE [LARGE SCALE GENOMIC DNA]</scope>
    <source>
        <strain evidence="8 9">3608</strain>
    </source>
</reference>
<evidence type="ECO:0000259" key="7">
    <source>
        <dbReference type="Pfam" id="PF01494"/>
    </source>
</evidence>
<evidence type="ECO:0000256" key="1">
    <source>
        <dbReference type="ARBA" id="ARBA00001974"/>
    </source>
</evidence>
<dbReference type="GO" id="GO:0004497">
    <property type="term" value="F:monooxygenase activity"/>
    <property type="evidence" value="ECO:0007669"/>
    <property type="project" value="UniProtKB-KW"/>
</dbReference>
<dbReference type="SUPFAM" id="SSF51905">
    <property type="entry name" value="FAD/NAD(P)-binding domain"/>
    <property type="match status" value="1"/>
</dbReference>
<feature type="domain" description="FAD-binding" evidence="7">
    <location>
        <begin position="6"/>
        <end position="360"/>
    </location>
</feature>
<dbReference type="PANTHER" id="PTHR47356:SF2">
    <property type="entry name" value="FAD-BINDING DOMAIN-CONTAINING PROTEIN-RELATED"/>
    <property type="match status" value="1"/>
</dbReference>
<evidence type="ECO:0000256" key="6">
    <source>
        <dbReference type="ARBA" id="ARBA00023033"/>
    </source>
</evidence>
<accession>A0A0F8A5J7</accession>
<evidence type="ECO:0000256" key="3">
    <source>
        <dbReference type="ARBA" id="ARBA00022630"/>
    </source>
</evidence>
<dbReference type="OrthoDB" id="2431938at2759"/>
<dbReference type="EMBL" id="KQ030517">
    <property type="protein sequence ID" value="KJZ75449.1"/>
    <property type="molecule type" value="Genomic_DNA"/>
</dbReference>
<organism evidence="8 9">
    <name type="scientific">Hirsutella minnesotensis 3608</name>
    <dbReference type="NCBI Taxonomy" id="1043627"/>
    <lineage>
        <taxon>Eukaryota</taxon>
        <taxon>Fungi</taxon>
        <taxon>Dikarya</taxon>
        <taxon>Ascomycota</taxon>
        <taxon>Pezizomycotina</taxon>
        <taxon>Sordariomycetes</taxon>
        <taxon>Hypocreomycetidae</taxon>
        <taxon>Hypocreales</taxon>
        <taxon>Ophiocordycipitaceae</taxon>
        <taxon>Hirsutella</taxon>
    </lineage>
</organism>
<keyword evidence="9" id="KW-1185">Reference proteome</keyword>
<comment type="similarity">
    <text evidence="2">Belongs to the paxM FAD-dependent monooxygenase family.</text>
</comment>
<keyword evidence="6" id="KW-0503">Monooxygenase</keyword>
<keyword evidence="4" id="KW-0274">FAD</keyword>
<evidence type="ECO:0000313" key="9">
    <source>
        <dbReference type="Proteomes" id="UP000054481"/>
    </source>
</evidence>
<dbReference type="InterPro" id="IPR002938">
    <property type="entry name" value="FAD-bd"/>
</dbReference>
<dbReference type="AlphaFoldDB" id="A0A0F8A5J7"/>